<feature type="compositionally biased region" description="Low complexity" evidence="11">
    <location>
        <begin position="22"/>
        <end position="61"/>
    </location>
</feature>
<gene>
    <name evidence="13" type="ORF">CB5_LOCUS5509</name>
</gene>
<proteinExistence type="inferred from homology"/>
<dbReference type="NCBIfam" id="TIGR02227">
    <property type="entry name" value="sigpep_I_bact"/>
    <property type="match status" value="1"/>
</dbReference>
<protein>
    <recommendedName>
        <fullName evidence="5">signal peptidase I</fullName>
        <ecNumber evidence="5">3.4.21.89</ecNumber>
    </recommendedName>
</protein>
<keyword evidence="10" id="KW-0472">Membrane</keyword>
<dbReference type="CDD" id="cd06530">
    <property type="entry name" value="S26_SPase_I"/>
    <property type="match status" value="1"/>
</dbReference>
<evidence type="ECO:0000256" key="3">
    <source>
        <dbReference type="ARBA" id="ARBA00004370"/>
    </source>
</evidence>
<dbReference type="FunFam" id="2.10.109.10:FF:000012">
    <property type="entry name" value="Peptidase/ serine-type peptidase"/>
    <property type="match status" value="1"/>
</dbReference>
<keyword evidence="7" id="KW-0934">Plastid</keyword>
<dbReference type="GO" id="GO:0009003">
    <property type="term" value="F:signal peptidase activity"/>
    <property type="evidence" value="ECO:0007669"/>
    <property type="project" value="UniProtKB-EC"/>
</dbReference>
<evidence type="ECO:0000256" key="5">
    <source>
        <dbReference type="ARBA" id="ARBA00013208"/>
    </source>
</evidence>
<dbReference type="GO" id="GO:0009535">
    <property type="term" value="C:chloroplast thylakoid membrane"/>
    <property type="evidence" value="ECO:0007669"/>
    <property type="project" value="TreeGrafter"/>
</dbReference>
<evidence type="ECO:0000313" key="13">
    <source>
        <dbReference type="EMBL" id="CAD1822298.1"/>
    </source>
</evidence>
<sequence>MSSLQFFAPTSQNPNPNPSKPNPLLLSAKNPTSSKPSYLPSLSSSSSSSSVSSRTSNSTPPKSLISPQNPILSATRFPSRPQSPNFSGFQLFRRTRGHCTRRSGVGAPGGDVTDAPPLLESGGGGNGGGEGGGGGEEEEEDEEGRGRRRGFFRSGLVYLRRTRRPCSRRSPFPWLSGPSWLNRGSYRLSQCILLSMLATALLRRRYQVSYYFRKPCVNDIVIFKSPPVLQEVGYTDDDVFIKRVVAKEGDVVEVHNGKLIVNGDAKNEEYILEPPSYDMNPVQVPQNSVFVMGDNRNNSYDSHVWGPLPSKNILGRSIFRYWPPTRIGSTVLTCGDLKTKENSLFDVRITKQ</sequence>
<dbReference type="AlphaFoldDB" id="A0A6V7NV27"/>
<name>A0A6V7NV27_ANACO</name>
<dbReference type="InterPro" id="IPR019758">
    <property type="entry name" value="Pept_S26A_signal_pept_1_CS"/>
</dbReference>
<keyword evidence="9" id="KW-0809">Transit peptide</keyword>
<dbReference type="EMBL" id="LR862142">
    <property type="protein sequence ID" value="CAD1822298.1"/>
    <property type="molecule type" value="Genomic_DNA"/>
</dbReference>
<dbReference type="PANTHER" id="PTHR43390:SF1">
    <property type="entry name" value="CHLOROPLAST PROCESSING PEPTIDASE"/>
    <property type="match status" value="1"/>
</dbReference>
<dbReference type="GO" id="GO:0004252">
    <property type="term" value="F:serine-type endopeptidase activity"/>
    <property type="evidence" value="ECO:0007669"/>
    <property type="project" value="InterPro"/>
</dbReference>
<comment type="catalytic activity">
    <reaction evidence="1">
        <text>Cleavage of hydrophobic, N-terminal signal or leader sequences from secreted and periplasmic proteins.</text>
        <dbReference type="EC" id="3.4.21.89"/>
    </reaction>
</comment>
<evidence type="ECO:0000256" key="10">
    <source>
        <dbReference type="ARBA" id="ARBA00023136"/>
    </source>
</evidence>
<dbReference type="InterPro" id="IPR019533">
    <property type="entry name" value="Peptidase_S26"/>
</dbReference>
<evidence type="ECO:0000259" key="12">
    <source>
        <dbReference type="Pfam" id="PF10502"/>
    </source>
</evidence>
<evidence type="ECO:0000256" key="6">
    <source>
        <dbReference type="ARBA" id="ARBA00022528"/>
    </source>
</evidence>
<evidence type="ECO:0000256" key="9">
    <source>
        <dbReference type="ARBA" id="ARBA00022946"/>
    </source>
</evidence>
<feature type="compositionally biased region" description="Gly residues" evidence="11">
    <location>
        <begin position="121"/>
        <end position="134"/>
    </location>
</feature>
<dbReference type="PANTHER" id="PTHR43390">
    <property type="entry name" value="SIGNAL PEPTIDASE I"/>
    <property type="match status" value="1"/>
</dbReference>
<dbReference type="PROSITE" id="PS00761">
    <property type="entry name" value="SPASE_I_3"/>
    <property type="match status" value="1"/>
</dbReference>
<evidence type="ECO:0000256" key="7">
    <source>
        <dbReference type="ARBA" id="ARBA00022640"/>
    </source>
</evidence>
<dbReference type="GO" id="GO:0006465">
    <property type="term" value="P:signal peptide processing"/>
    <property type="evidence" value="ECO:0007669"/>
    <property type="project" value="InterPro"/>
</dbReference>
<reference evidence="13" key="1">
    <citation type="submission" date="2020-07" db="EMBL/GenBank/DDBJ databases">
        <authorList>
            <person name="Lin J."/>
        </authorList>
    </citation>
    <scope>NUCLEOTIDE SEQUENCE</scope>
</reference>
<comment type="similarity">
    <text evidence="4">Belongs to the peptidase S26 family.</text>
</comment>
<keyword evidence="6" id="KW-0150">Chloroplast</keyword>
<dbReference type="Pfam" id="PF10502">
    <property type="entry name" value="Peptidase_S26"/>
    <property type="match status" value="1"/>
</dbReference>
<evidence type="ECO:0000256" key="1">
    <source>
        <dbReference type="ARBA" id="ARBA00000677"/>
    </source>
</evidence>
<dbReference type="Gene3D" id="2.10.109.10">
    <property type="entry name" value="Umud Fragment, subunit A"/>
    <property type="match status" value="1"/>
</dbReference>
<evidence type="ECO:0000256" key="11">
    <source>
        <dbReference type="SAM" id="MobiDB-lite"/>
    </source>
</evidence>
<keyword evidence="8" id="KW-0378">Hydrolase</keyword>
<dbReference type="InterPro" id="IPR000223">
    <property type="entry name" value="Pept_S26A_signal_pept_1"/>
</dbReference>
<evidence type="ECO:0000256" key="4">
    <source>
        <dbReference type="ARBA" id="ARBA00009370"/>
    </source>
</evidence>
<evidence type="ECO:0000256" key="2">
    <source>
        <dbReference type="ARBA" id="ARBA00004229"/>
    </source>
</evidence>
<evidence type="ECO:0000256" key="8">
    <source>
        <dbReference type="ARBA" id="ARBA00022801"/>
    </source>
</evidence>
<dbReference type="PRINTS" id="PR00727">
    <property type="entry name" value="LEADERPTASE"/>
</dbReference>
<dbReference type="SUPFAM" id="SSF51306">
    <property type="entry name" value="LexA/Signal peptidase"/>
    <property type="match status" value="1"/>
</dbReference>
<dbReference type="EC" id="3.4.21.89" evidence="5"/>
<dbReference type="GO" id="GO:0010027">
    <property type="term" value="P:thylakoid membrane organization"/>
    <property type="evidence" value="ECO:0007669"/>
    <property type="project" value="TreeGrafter"/>
</dbReference>
<feature type="region of interest" description="Disordered" evidence="11">
    <location>
        <begin position="1"/>
        <end position="146"/>
    </location>
</feature>
<comment type="subcellular location">
    <subcellularLocation>
        <location evidence="3">Membrane</location>
    </subcellularLocation>
    <subcellularLocation>
        <location evidence="2">Plastid</location>
        <location evidence="2">Chloroplast</location>
    </subcellularLocation>
</comment>
<feature type="domain" description="Peptidase S26" evidence="12">
    <location>
        <begin position="207"/>
        <end position="322"/>
    </location>
</feature>
<accession>A0A6V7NV27</accession>
<dbReference type="InterPro" id="IPR036286">
    <property type="entry name" value="LexA/Signal_pep-like_sf"/>
</dbReference>
<organism evidence="13">
    <name type="scientific">Ananas comosus var. bracteatus</name>
    <name type="common">red pineapple</name>
    <dbReference type="NCBI Taxonomy" id="296719"/>
    <lineage>
        <taxon>Eukaryota</taxon>
        <taxon>Viridiplantae</taxon>
        <taxon>Streptophyta</taxon>
        <taxon>Embryophyta</taxon>
        <taxon>Tracheophyta</taxon>
        <taxon>Spermatophyta</taxon>
        <taxon>Magnoliopsida</taxon>
        <taxon>Liliopsida</taxon>
        <taxon>Poales</taxon>
        <taxon>Bromeliaceae</taxon>
        <taxon>Bromelioideae</taxon>
        <taxon>Ananas</taxon>
    </lineage>
</organism>